<evidence type="ECO:0000256" key="2">
    <source>
        <dbReference type="ARBA" id="ARBA00022448"/>
    </source>
</evidence>
<keyword evidence="4" id="KW-1133">Transmembrane helix</keyword>
<evidence type="ECO:0000313" key="6">
    <source>
        <dbReference type="EMBL" id="KKP33426.1"/>
    </source>
</evidence>
<dbReference type="PIRSF" id="PIRSF002741">
    <property type="entry name" value="MppA"/>
    <property type="match status" value="1"/>
</dbReference>
<gene>
    <name evidence="6" type="ORF">UR23_C0043G0004</name>
</gene>
<evidence type="ECO:0000256" key="4">
    <source>
        <dbReference type="SAM" id="Phobius"/>
    </source>
</evidence>
<protein>
    <submittedName>
        <fullName evidence="6">Extracellular solute-binding protein family 5</fullName>
    </submittedName>
</protein>
<sequence>MIKKYKWNRFLKERQYHWMIEWTEKLPKREYKIFLILGALFLVSFIYLAFISYFSNTIKIPAPGGIYTEGLVGSPHFINPILAPANEVDRYLSKLIYPSLLEYNILGEAVPYLAKDYKVDNQGKEYTFFLDENAVWEDGSKITAQDVVFTIKRIKDPVFSSPLFRIWDGVKVEVIDDKTVRFILESPYAFFLQNATLGIMPSHIWENIAPESFALSEYNLKPVGAGPYRFKSLKQDNDNNIINISLEANANFFKKSPFIQKISFKFYKSQKEAINALKNKDINGLDSFPPYEINSIKSSKYNVYNFSLPRYFALFINSNKNTDLKNKSVREALARSINKEELIKEILNEQAEKVESPISKSLIKYYVSDITRYDYDVDKAKKILSENGFNKENPLKIVLTTIDDPLLNQISEKIKDFWEKAGIKAEVKLIELSRLREDIIRYRDYEIFLFGQALQLQADPFSLWHSSQISYPGLNLTNYTNKKIDNILTKLRETFNIAEQKELFKEFQQIISEDIPAIFLFSPYNTLVVDNKIKNIQTGTISLLEDRLNQITNWYINTERKSKN</sequence>
<organism evidence="6 7">
    <name type="scientific">Candidatus Roizmanbacteria bacterium GW2011_GWA2_32_13</name>
    <dbReference type="NCBI Taxonomy" id="1618475"/>
    <lineage>
        <taxon>Bacteria</taxon>
        <taxon>Candidatus Roizmaniibacteriota</taxon>
    </lineage>
</organism>
<name>A0A0F9Z440_9BACT</name>
<dbReference type="EMBL" id="LBOK01000043">
    <property type="protein sequence ID" value="KKP33426.1"/>
    <property type="molecule type" value="Genomic_DNA"/>
</dbReference>
<evidence type="ECO:0000313" key="7">
    <source>
        <dbReference type="Proteomes" id="UP000034349"/>
    </source>
</evidence>
<evidence type="ECO:0000256" key="3">
    <source>
        <dbReference type="ARBA" id="ARBA00022729"/>
    </source>
</evidence>
<dbReference type="InterPro" id="IPR000914">
    <property type="entry name" value="SBP_5_dom"/>
</dbReference>
<dbReference type="GO" id="GO:0043190">
    <property type="term" value="C:ATP-binding cassette (ABC) transporter complex"/>
    <property type="evidence" value="ECO:0007669"/>
    <property type="project" value="InterPro"/>
</dbReference>
<keyword evidence="4" id="KW-0472">Membrane</keyword>
<dbReference type="GO" id="GO:0015833">
    <property type="term" value="P:peptide transport"/>
    <property type="evidence" value="ECO:0007669"/>
    <property type="project" value="TreeGrafter"/>
</dbReference>
<dbReference type="PANTHER" id="PTHR30290">
    <property type="entry name" value="PERIPLASMIC BINDING COMPONENT OF ABC TRANSPORTER"/>
    <property type="match status" value="1"/>
</dbReference>
<dbReference type="AlphaFoldDB" id="A0A0F9Z440"/>
<keyword evidence="4" id="KW-0812">Transmembrane</keyword>
<feature type="domain" description="Solute-binding protein family 5" evidence="5">
    <location>
        <begin position="109"/>
        <end position="464"/>
    </location>
</feature>
<dbReference type="SUPFAM" id="SSF53850">
    <property type="entry name" value="Periplasmic binding protein-like II"/>
    <property type="match status" value="1"/>
</dbReference>
<evidence type="ECO:0000259" key="5">
    <source>
        <dbReference type="Pfam" id="PF00496"/>
    </source>
</evidence>
<keyword evidence="3" id="KW-0732">Signal</keyword>
<reference evidence="6 7" key="1">
    <citation type="journal article" date="2015" name="Nature">
        <title>rRNA introns, odd ribosomes, and small enigmatic genomes across a large radiation of phyla.</title>
        <authorList>
            <person name="Brown C.T."/>
            <person name="Hug L.A."/>
            <person name="Thomas B.C."/>
            <person name="Sharon I."/>
            <person name="Castelle C.J."/>
            <person name="Singh A."/>
            <person name="Wilkins M.J."/>
            <person name="Williams K.H."/>
            <person name="Banfield J.F."/>
        </authorList>
    </citation>
    <scope>NUCLEOTIDE SEQUENCE [LARGE SCALE GENOMIC DNA]</scope>
</reference>
<dbReference type="Proteomes" id="UP000034349">
    <property type="component" value="Unassembled WGS sequence"/>
</dbReference>
<dbReference type="PANTHER" id="PTHR30290:SF9">
    <property type="entry name" value="OLIGOPEPTIDE-BINDING PROTEIN APPA"/>
    <property type="match status" value="1"/>
</dbReference>
<dbReference type="GO" id="GO:1904680">
    <property type="term" value="F:peptide transmembrane transporter activity"/>
    <property type="evidence" value="ECO:0007669"/>
    <property type="project" value="TreeGrafter"/>
</dbReference>
<feature type="transmembrane region" description="Helical" evidence="4">
    <location>
        <begin position="33"/>
        <end position="54"/>
    </location>
</feature>
<comment type="caution">
    <text evidence="6">The sequence shown here is derived from an EMBL/GenBank/DDBJ whole genome shotgun (WGS) entry which is preliminary data.</text>
</comment>
<dbReference type="InterPro" id="IPR039424">
    <property type="entry name" value="SBP_5"/>
</dbReference>
<dbReference type="GO" id="GO:0042597">
    <property type="term" value="C:periplasmic space"/>
    <property type="evidence" value="ECO:0007669"/>
    <property type="project" value="UniProtKB-ARBA"/>
</dbReference>
<dbReference type="Pfam" id="PF00496">
    <property type="entry name" value="SBP_bac_5"/>
    <property type="match status" value="1"/>
</dbReference>
<comment type="similarity">
    <text evidence="1">Belongs to the bacterial solute-binding protein 5 family.</text>
</comment>
<proteinExistence type="inferred from homology"/>
<dbReference type="Gene3D" id="3.10.105.10">
    <property type="entry name" value="Dipeptide-binding Protein, Domain 3"/>
    <property type="match status" value="1"/>
</dbReference>
<evidence type="ECO:0000256" key="1">
    <source>
        <dbReference type="ARBA" id="ARBA00005695"/>
    </source>
</evidence>
<accession>A0A0F9Z440</accession>
<keyword evidence="2" id="KW-0813">Transport</keyword>
<dbReference type="InterPro" id="IPR030678">
    <property type="entry name" value="Peptide/Ni-bd"/>
</dbReference>
<dbReference type="Gene3D" id="3.90.76.10">
    <property type="entry name" value="Dipeptide-binding Protein, Domain 1"/>
    <property type="match status" value="1"/>
</dbReference>
<dbReference type="Gene3D" id="3.40.190.10">
    <property type="entry name" value="Periplasmic binding protein-like II"/>
    <property type="match status" value="1"/>
</dbReference>